<proteinExistence type="predicted"/>
<accession>A0A444RXQ2</accession>
<dbReference type="Proteomes" id="UP000288725">
    <property type="component" value="Unassembled WGS sequence"/>
</dbReference>
<name>A0A444RXQ2_VERDA</name>
<sequence>MAPRASQADGRVSGTRAEDRQGRWRQMVIATFGSGILYPSVNSWAVGYKRPSLFVQALVAFASEAFVDAGIKPRVQAHFIPACISIRLGEP</sequence>
<reference evidence="2 3" key="1">
    <citation type="submission" date="2018-12" db="EMBL/GenBank/DDBJ databases">
        <title>Genome of Verticillium dahliae isolate Getta Getta.</title>
        <authorList>
            <person name="Gardiner D.M."/>
        </authorList>
    </citation>
    <scope>NUCLEOTIDE SEQUENCE [LARGE SCALE GENOMIC DNA]</scope>
    <source>
        <strain evidence="2 3">Getta Getta</strain>
    </source>
</reference>
<evidence type="ECO:0000313" key="3">
    <source>
        <dbReference type="Proteomes" id="UP000288725"/>
    </source>
</evidence>
<organism evidence="2 3">
    <name type="scientific">Verticillium dahliae</name>
    <name type="common">Verticillium wilt</name>
    <dbReference type="NCBI Taxonomy" id="27337"/>
    <lineage>
        <taxon>Eukaryota</taxon>
        <taxon>Fungi</taxon>
        <taxon>Dikarya</taxon>
        <taxon>Ascomycota</taxon>
        <taxon>Pezizomycotina</taxon>
        <taxon>Sordariomycetes</taxon>
        <taxon>Hypocreomycetidae</taxon>
        <taxon>Glomerellales</taxon>
        <taxon>Plectosphaerellaceae</taxon>
        <taxon>Verticillium</taxon>
    </lineage>
</organism>
<dbReference type="AlphaFoldDB" id="A0A444RXQ2"/>
<comment type="caution">
    <text evidence="2">The sequence shown here is derived from an EMBL/GenBank/DDBJ whole genome shotgun (WGS) entry which is preliminary data.</text>
</comment>
<evidence type="ECO:0000256" key="1">
    <source>
        <dbReference type="SAM" id="MobiDB-lite"/>
    </source>
</evidence>
<gene>
    <name evidence="2" type="ORF">VDGE_30460</name>
</gene>
<feature type="region of interest" description="Disordered" evidence="1">
    <location>
        <begin position="1"/>
        <end position="20"/>
    </location>
</feature>
<dbReference type="EMBL" id="RSDZ01000056">
    <property type="protein sequence ID" value="RXG45927.1"/>
    <property type="molecule type" value="Genomic_DNA"/>
</dbReference>
<evidence type="ECO:0000313" key="2">
    <source>
        <dbReference type="EMBL" id="RXG45927.1"/>
    </source>
</evidence>
<protein>
    <submittedName>
        <fullName evidence="2">Uncharacterized protein</fullName>
    </submittedName>
</protein>